<accession>A0A0M4EQD6</accession>
<dbReference type="Gene3D" id="3.90.45.10">
    <property type="entry name" value="Peptide deformylase"/>
    <property type="match status" value="1"/>
</dbReference>
<evidence type="ECO:0000256" key="4">
    <source>
        <dbReference type="ARBA" id="ARBA00022801"/>
    </source>
</evidence>
<comment type="similarity">
    <text evidence="1 7">Belongs to the polypeptide deformylase family.</text>
</comment>
<evidence type="ECO:0000256" key="5">
    <source>
        <dbReference type="ARBA" id="ARBA00022917"/>
    </source>
</evidence>
<dbReference type="AlphaFoldDB" id="A0A0M4EQD6"/>
<dbReference type="InterPro" id="IPR023635">
    <property type="entry name" value="Peptide_deformylase"/>
</dbReference>
<dbReference type="PANTHER" id="PTHR10458">
    <property type="entry name" value="PEPTIDE DEFORMYLASE"/>
    <property type="match status" value="1"/>
</dbReference>
<dbReference type="EMBL" id="CP012526">
    <property type="protein sequence ID" value="ALC46522.1"/>
    <property type="molecule type" value="Genomic_DNA"/>
</dbReference>
<organism evidence="8 9">
    <name type="scientific">Drosophila busckii</name>
    <name type="common">Fruit fly</name>
    <dbReference type="NCBI Taxonomy" id="30019"/>
    <lineage>
        <taxon>Eukaryota</taxon>
        <taxon>Metazoa</taxon>
        <taxon>Ecdysozoa</taxon>
        <taxon>Arthropoda</taxon>
        <taxon>Hexapoda</taxon>
        <taxon>Insecta</taxon>
        <taxon>Pterygota</taxon>
        <taxon>Neoptera</taxon>
        <taxon>Endopterygota</taxon>
        <taxon>Diptera</taxon>
        <taxon>Brachycera</taxon>
        <taxon>Muscomorpha</taxon>
        <taxon>Ephydroidea</taxon>
        <taxon>Drosophilidae</taxon>
        <taxon>Drosophila</taxon>
    </lineage>
</organism>
<evidence type="ECO:0000313" key="9">
    <source>
        <dbReference type="Proteomes" id="UP000494163"/>
    </source>
</evidence>
<dbReference type="Proteomes" id="UP000494163">
    <property type="component" value="Chromosome 3R"/>
</dbReference>
<sequence>RTAPPYNHFTQIGDPVLRLQSEQVSSEQLDSKEIHDIVQQMVQVLRHYDCVGIAAPQIGVPLRIIAMEFHEGKRQQFTPEVYAQRKMSTLPLAVSLPSIILTLITLKCAYLQVFINPTLELLGEEQNTHPEGCMSVRGYSAEVERYDRVRISGIGMLGTPSVLELSGWSARIAQHEMDHLNGIIYIDRMIVSSFMCNTWQKINEAGGCAAIEFQK</sequence>
<dbReference type="STRING" id="30019.A0A0M4EQD6"/>
<dbReference type="OrthoDB" id="276063at2759"/>
<dbReference type="InterPro" id="IPR036821">
    <property type="entry name" value="Peptide_deformylase_sf"/>
</dbReference>
<dbReference type="EC" id="3.5.1.88" evidence="2 7"/>
<dbReference type="OMA" id="HLYYDHI"/>
<proteinExistence type="inferred from homology"/>
<comment type="catalytic activity">
    <reaction evidence="7">
        <text>N-terminal N-formyl-L-methionyl-[peptide] + H2O = N-terminal L-methionyl-[peptide] + formate</text>
        <dbReference type="Rhea" id="RHEA:24420"/>
        <dbReference type="Rhea" id="RHEA-COMP:10639"/>
        <dbReference type="Rhea" id="RHEA-COMP:10640"/>
        <dbReference type="ChEBI" id="CHEBI:15377"/>
        <dbReference type="ChEBI" id="CHEBI:15740"/>
        <dbReference type="ChEBI" id="CHEBI:49298"/>
        <dbReference type="ChEBI" id="CHEBI:64731"/>
        <dbReference type="EC" id="3.5.1.88"/>
    </reaction>
</comment>
<keyword evidence="9" id="KW-1185">Reference proteome</keyword>
<evidence type="ECO:0000256" key="6">
    <source>
        <dbReference type="ARBA" id="ARBA00037114"/>
    </source>
</evidence>
<dbReference type="PANTHER" id="PTHR10458:SF2">
    <property type="entry name" value="PEPTIDE DEFORMYLASE, MITOCHONDRIAL"/>
    <property type="match status" value="1"/>
</dbReference>
<dbReference type="Pfam" id="PF01327">
    <property type="entry name" value="Pep_deformylase"/>
    <property type="match status" value="1"/>
</dbReference>
<evidence type="ECO:0000256" key="7">
    <source>
        <dbReference type="RuleBase" id="RU362111"/>
    </source>
</evidence>
<dbReference type="SMR" id="A0A0M4EQD6"/>
<evidence type="ECO:0000256" key="1">
    <source>
        <dbReference type="ARBA" id="ARBA00010759"/>
    </source>
</evidence>
<gene>
    <name evidence="8" type="ORF">Dbus_chr3Rg1272</name>
</gene>
<dbReference type="PIRSF" id="PIRSF004749">
    <property type="entry name" value="Pep_def"/>
    <property type="match status" value="1"/>
</dbReference>
<dbReference type="GO" id="GO:0005739">
    <property type="term" value="C:mitochondrion"/>
    <property type="evidence" value="ECO:0007669"/>
    <property type="project" value="TreeGrafter"/>
</dbReference>
<keyword evidence="4 7" id="KW-0378">Hydrolase</keyword>
<evidence type="ECO:0000313" key="8">
    <source>
        <dbReference type="EMBL" id="ALC46522.1"/>
    </source>
</evidence>
<dbReference type="GO" id="GO:0006412">
    <property type="term" value="P:translation"/>
    <property type="evidence" value="ECO:0007669"/>
    <property type="project" value="UniProtKB-KW"/>
</dbReference>
<evidence type="ECO:0000256" key="3">
    <source>
        <dbReference type="ARBA" id="ARBA00022723"/>
    </source>
</evidence>
<evidence type="ECO:0000256" key="2">
    <source>
        <dbReference type="ARBA" id="ARBA00012175"/>
    </source>
</evidence>
<keyword evidence="3 7" id="KW-0479">Metal-binding</keyword>
<dbReference type="GO" id="GO:0046872">
    <property type="term" value="F:metal ion binding"/>
    <property type="evidence" value="ECO:0007669"/>
    <property type="project" value="UniProtKB-KW"/>
</dbReference>
<dbReference type="CDD" id="cd00487">
    <property type="entry name" value="Pep_deformylase"/>
    <property type="match status" value="1"/>
</dbReference>
<feature type="non-terminal residue" evidence="8">
    <location>
        <position position="1"/>
    </location>
</feature>
<reference evidence="8 9" key="1">
    <citation type="submission" date="2015-08" db="EMBL/GenBank/DDBJ databases">
        <title>Ancestral chromatin configuration constrains chromatin evolution on differentiating sex chromosomes in Drosophila.</title>
        <authorList>
            <person name="Zhou Q."/>
            <person name="Bachtrog D."/>
        </authorList>
    </citation>
    <scope>NUCLEOTIDE SEQUENCE [LARGE SCALE GENOMIC DNA]</scope>
    <source>
        <tissue evidence="8">Whole larvae</tissue>
    </source>
</reference>
<dbReference type="GO" id="GO:0042586">
    <property type="term" value="F:peptide deformylase activity"/>
    <property type="evidence" value="ECO:0007669"/>
    <property type="project" value="UniProtKB-EC"/>
</dbReference>
<dbReference type="SUPFAM" id="SSF56420">
    <property type="entry name" value="Peptide deformylase"/>
    <property type="match status" value="1"/>
</dbReference>
<dbReference type="NCBIfam" id="NF001159">
    <property type="entry name" value="PRK00150.1-3"/>
    <property type="match status" value="1"/>
</dbReference>
<dbReference type="PRINTS" id="PR01576">
    <property type="entry name" value="PDEFORMYLASE"/>
</dbReference>
<protein>
    <recommendedName>
        <fullName evidence="2 7">Peptide deformylase</fullName>
        <ecNumber evidence="2 7">3.5.1.88</ecNumber>
    </recommendedName>
</protein>
<keyword evidence="5 7" id="KW-0648">Protein biosynthesis</keyword>
<dbReference type="HAMAP" id="MF_00163">
    <property type="entry name" value="Pep_deformylase"/>
    <property type="match status" value="1"/>
</dbReference>
<comment type="function">
    <text evidence="6 7">Removes the formyl group from the N-terminal Met of newly synthesized proteins.</text>
</comment>
<name>A0A0M4EQD6_DROBS</name>